<protein>
    <submittedName>
        <fullName evidence="1">Uncharacterized protein</fullName>
    </submittedName>
</protein>
<dbReference type="HOGENOM" id="CLU_010194_13_2_1"/>
<dbReference type="Gene3D" id="3.40.50.720">
    <property type="entry name" value="NAD(P)-binding Rossmann-like Domain"/>
    <property type="match status" value="1"/>
</dbReference>
<gene>
    <name evidence="1" type="ORF">PV09_07288</name>
</gene>
<evidence type="ECO:0000313" key="2">
    <source>
        <dbReference type="Proteomes" id="UP000053259"/>
    </source>
</evidence>
<dbReference type="InParanoid" id="A0A0D2A447"/>
<dbReference type="AlphaFoldDB" id="A0A0D2A447"/>
<organism evidence="1 2">
    <name type="scientific">Verruconis gallopava</name>
    <dbReference type="NCBI Taxonomy" id="253628"/>
    <lineage>
        <taxon>Eukaryota</taxon>
        <taxon>Fungi</taxon>
        <taxon>Dikarya</taxon>
        <taxon>Ascomycota</taxon>
        <taxon>Pezizomycotina</taxon>
        <taxon>Dothideomycetes</taxon>
        <taxon>Pleosporomycetidae</taxon>
        <taxon>Venturiales</taxon>
        <taxon>Sympoventuriaceae</taxon>
        <taxon>Verruconis</taxon>
    </lineage>
</organism>
<dbReference type="InterPro" id="IPR036291">
    <property type="entry name" value="NAD(P)-bd_dom_sf"/>
</dbReference>
<dbReference type="RefSeq" id="XP_016211114.1">
    <property type="nucleotide sequence ID" value="XM_016361038.1"/>
</dbReference>
<dbReference type="GeneID" id="27315261"/>
<accession>A0A0D2A447</accession>
<name>A0A0D2A447_9PEZI</name>
<dbReference type="VEuPathDB" id="FungiDB:PV09_07288"/>
<dbReference type="STRING" id="253628.A0A0D2A447"/>
<evidence type="ECO:0000313" key="1">
    <source>
        <dbReference type="EMBL" id="KIW01245.1"/>
    </source>
</evidence>
<keyword evidence="2" id="KW-1185">Reference proteome</keyword>
<dbReference type="OrthoDB" id="5296at2759"/>
<reference evidence="1 2" key="1">
    <citation type="submission" date="2015-01" db="EMBL/GenBank/DDBJ databases">
        <title>The Genome Sequence of Ochroconis gallopava CBS43764.</title>
        <authorList>
            <consortium name="The Broad Institute Genomics Platform"/>
            <person name="Cuomo C."/>
            <person name="de Hoog S."/>
            <person name="Gorbushina A."/>
            <person name="Stielow B."/>
            <person name="Teixiera M."/>
            <person name="Abouelleil A."/>
            <person name="Chapman S.B."/>
            <person name="Priest M."/>
            <person name="Young S.K."/>
            <person name="Wortman J."/>
            <person name="Nusbaum C."/>
            <person name="Birren B."/>
        </authorList>
    </citation>
    <scope>NUCLEOTIDE SEQUENCE [LARGE SCALE GENOMIC DNA]</scope>
    <source>
        <strain evidence="1 2">CBS 43764</strain>
    </source>
</reference>
<proteinExistence type="predicted"/>
<dbReference type="Proteomes" id="UP000053259">
    <property type="component" value="Unassembled WGS sequence"/>
</dbReference>
<dbReference type="SUPFAM" id="SSF51735">
    <property type="entry name" value="NAD(P)-binding Rossmann-fold domains"/>
    <property type="match status" value="1"/>
</dbReference>
<dbReference type="EMBL" id="KN847556">
    <property type="protein sequence ID" value="KIW01245.1"/>
    <property type="molecule type" value="Genomic_DNA"/>
</dbReference>
<sequence length="212" mass="23035">MFSSPTDSFSFWKEEEADEDSRYNILDINLVHPIKTTRIAVHELVRLKSPVLLSTFQALQGNDRASSLLSKRASKHGVSSLMRGTAPLEKLARIRVAGVAPGSLCSNTTGTRLYTPEARKTLNLSKDLLVPKEEVANAMFAILIDKSYQSGTIFAIRDIGQDTWRPVELLSGPGPSGPASTTSGKADTIKEIIKHLAPEGVGNNLYEGILTD</sequence>